<evidence type="ECO:0000313" key="1">
    <source>
        <dbReference type="EMBL" id="GAH49983.1"/>
    </source>
</evidence>
<proteinExistence type="predicted"/>
<name>X1HXI8_9ZZZZ</name>
<gene>
    <name evidence="2" type="ORF">S03H2_27980</name>
    <name evidence="1" type="ORF">S03H2_31653</name>
</gene>
<dbReference type="EMBL" id="BARU01016849">
    <property type="protein sequence ID" value="GAH53312.1"/>
    <property type="molecule type" value="Genomic_DNA"/>
</dbReference>
<organism evidence="1">
    <name type="scientific">marine sediment metagenome</name>
    <dbReference type="NCBI Taxonomy" id="412755"/>
    <lineage>
        <taxon>unclassified sequences</taxon>
        <taxon>metagenomes</taxon>
        <taxon>ecological metagenomes</taxon>
    </lineage>
</organism>
<dbReference type="EMBL" id="BARU01019205">
    <property type="protein sequence ID" value="GAH49983.1"/>
    <property type="molecule type" value="Genomic_DNA"/>
</dbReference>
<dbReference type="AlphaFoldDB" id="X1HXI8"/>
<accession>X1HXI8</accession>
<reference evidence="1" key="1">
    <citation type="journal article" date="2014" name="Front. Microbiol.">
        <title>High frequency of phylogenetically diverse reductive dehalogenase-homologous genes in deep subseafloor sedimentary metagenomes.</title>
        <authorList>
            <person name="Kawai M."/>
            <person name="Futagami T."/>
            <person name="Toyoda A."/>
            <person name="Takaki Y."/>
            <person name="Nishi S."/>
            <person name="Hori S."/>
            <person name="Arai W."/>
            <person name="Tsubouchi T."/>
            <person name="Morono Y."/>
            <person name="Uchiyama I."/>
            <person name="Ito T."/>
            <person name="Fujiyama A."/>
            <person name="Inagaki F."/>
            <person name="Takami H."/>
        </authorList>
    </citation>
    <scope>NUCLEOTIDE SEQUENCE</scope>
    <source>
        <strain evidence="1">Expedition CK06-06</strain>
    </source>
</reference>
<protein>
    <submittedName>
        <fullName evidence="1">Uncharacterized protein</fullName>
    </submittedName>
</protein>
<evidence type="ECO:0000313" key="2">
    <source>
        <dbReference type="EMBL" id="GAH53312.1"/>
    </source>
</evidence>
<comment type="caution">
    <text evidence="1">The sequence shown here is derived from an EMBL/GenBank/DDBJ whole genome shotgun (WGS) entry which is preliminary data.</text>
</comment>
<sequence length="62" mass="7474">MNGKPLLSHQELGKAIEIIKDFMEEEGLEFWETRIRGDEFKPIRRVSTDILQRMLKERNERD</sequence>